<evidence type="ECO:0000256" key="8">
    <source>
        <dbReference type="ARBA" id="ARBA00036634"/>
    </source>
</evidence>
<name>F6SU74_CIOIN</name>
<feature type="transmembrane region" description="Helical" evidence="10">
    <location>
        <begin position="291"/>
        <end position="312"/>
    </location>
</feature>
<evidence type="ECO:0000259" key="11">
    <source>
        <dbReference type="Pfam" id="PF00520"/>
    </source>
</evidence>
<evidence type="ECO:0000256" key="1">
    <source>
        <dbReference type="ARBA" id="ARBA00004141"/>
    </source>
</evidence>
<dbReference type="InParanoid" id="F6SU74"/>
<evidence type="ECO:0000256" key="5">
    <source>
        <dbReference type="ARBA" id="ARBA00023065"/>
    </source>
</evidence>
<dbReference type="GO" id="GO:0070588">
    <property type="term" value="P:calcium ion transmembrane transport"/>
    <property type="evidence" value="ECO:0000318"/>
    <property type="project" value="GO_Central"/>
</dbReference>
<evidence type="ECO:0000256" key="2">
    <source>
        <dbReference type="ARBA" id="ARBA00022448"/>
    </source>
</evidence>
<dbReference type="OMA" id="CHIASEI"/>
<dbReference type="EMBL" id="EAAA01002637">
    <property type="status" value="NOT_ANNOTATED_CDS"/>
    <property type="molecule type" value="Genomic_DNA"/>
</dbReference>
<dbReference type="InterPro" id="IPR005821">
    <property type="entry name" value="Ion_trans_dom"/>
</dbReference>
<dbReference type="Pfam" id="PF12796">
    <property type="entry name" value="Ank_2"/>
    <property type="match status" value="1"/>
</dbReference>
<protein>
    <recommendedName>
        <fullName evidence="11">Ion transport domain-containing protein</fullName>
    </recommendedName>
</protein>
<keyword evidence="5" id="KW-0406">Ion transport</keyword>
<evidence type="ECO:0000256" key="10">
    <source>
        <dbReference type="SAM" id="Phobius"/>
    </source>
</evidence>
<comment type="subcellular location">
    <subcellularLocation>
        <location evidence="1">Membrane</location>
        <topology evidence="1">Multi-pass membrane protein</topology>
    </subcellularLocation>
</comment>
<feature type="transmembrane region" description="Helical" evidence="10">
    <location>
        <begin position="362"/>
        <end position="379"/>
    </location>
</feature>
<reference evidence="12" key="2">
    <citation type="journal article" date="2008" name="Genome Biol.">
        <title>Improved genome assembly and evidence-based global gene model set for the chordate Ciona intestinalis: new insight into intron and operon populations.</title>
        <authorList>
            <person name="Satou Y."/>
            <person name="Mineta K."/>
            <person name="Ogasawara M."/>
            <person name="Sasakura Y."/>
            <person name="Shoguchi E."/>
            <person name="Ueno K."/>
            <person name="Yamada L."/>
            <person name="Matsumoto J."/>
            <person name="Wasserscheid J."/>
            <person name="Dewar K."/>
            <person name="Wiley G.B."/>
            <person name="Macmil S.L."/>
            <person name="Roe B.A."/>
            <person name="Zeller R.W."/>
            <person name="Hastings K.E."/>
            <person name="Lemaire P."/>
            <person name="Lindquist E."/>
            <person name="Endo T."/>
            <person name="Hotta K."/>
            <person name="Inaba K."/>
        </authorList>
    </citation>
    <scope>NUCLEOTIDE SEQUENCE [LARGE SCALE GENOMIC DNA]</scope>
    <source>
        <strain evidence="12">wild type</strain>
    </source>
</reference>
<keyword evidence="13" id="KW-1185">Reference proteome</keyword>
<dbReference type="InterPro" id="IPR002110">
    <property type="entry name" value="Ankyrin_rpt"/>
</dbReference>
<reference evidence="12" key="3">
    <citation type="submission" date="2025-08" db="UniProtKB">
        <authorList>
            <consortium name="Ensembl"/>
        </authorList>
    </citation>
    <scope>IDENTIFICATION</scope>
</reference>
<keyword evidence="2" id="KW-0813">Transport</keyword>
<dbReference type="GO" id="GO:0051480">
    <property type="term" value="P:regulation of cytosolic calcium ion concentration"/>
    <property type="evidence" value="ECO:0000318"/>
    <property type="project" value="GO_Central"/>
</dbReference>
<evidence type="ECO:0000313" key="12">
    <source>
        <dbReference type="Ensembl" id="ENSCINP00000004195.3"/>
    </source>
</evidence>
<dbReference type="AlphaFoldDB" id="F6SU74"/>
<keyword evidence="4 10" id="KW-1133">Transmembrane helix</keyword>
<dbReference type="GeneTree" id="ENSGT01060000248594"/>
<reference evidence="12" key="4">
    <citation type="submission" date="2025-09" db="UniProtKB">
        <authorList>
            <consortium name="Ensembl"/>
        </authorList>
    </citation>
    <scope>IDENTIFICATION</scope>
</reference>
<dbReference type="GO" id="GO:0034703">
    <property type="term" value="C:cation channel complex"/>
    <property type="evidence" value="ECO:0000318"/>
    <property type="project" value="GO_Central"/>
</dbReference>
<keyword evidence="6 10" id="KW-0472">Membrane</keyword>
<evidence type="ECO:0000256" key="7">
    <source>
        <dbReference type="ARBA" id="ARBA00023303"/>
    </source>
</evidence>
<evidence type="ECO:0000256" key="9">
    <source>
        <dbReference type="SAM" id="MobiDB-lite"/>
    </source>
</evidence>
<dbReference type="SUPFAM" id="SSF48403">
    <property type="entry name" value="Ankyrin repeat"/>
    <property type="match status" value="1"/>
</dbReference>
<evidence type="ECO:0000313" key="13">
    <source>
        <dbReference type="Proteomes" id="UP000008144"/>
    </source>
</evidence>
<dbReference type="Gene3D" id="1.25.40.20">
    <property type="entry name" value="Ankyrin repeat-containing domain"/>
    <property type="match status" value="1"/>
</dbReference>
<evidence type="ECO:0000256" key="3">
    <source>
        <dbReference type="ARBA" id="ARBA00022692"/>
    </source>
</evidence>
<dbReference type="SMART" id="SM00248">
    <property type="entry name" value="ANK"/>
    <property type="match status" value="3"/>
</dbReference>
<dbReference type="GO" id="GO:0005886">
    <property type="term" value="C:plasma membrane"/>
    <property type="evidence" value="ECO:0000318"/>
    <property type="project" value="GO_Central"/>
</dbReference>
<feature type="transmembrane region" description="Helical" evidence="10">
    <location>
        <begin position="400"/>
        <end position="419"/>
    </location>
</feature>
<dbReference type="GO" id="GO:0015279">
    <property type="term" value="F:store-operated calcium channel activity"/>
    <property type="evidence" value="ECO:0000318"/>
    <property type="project" value="GO_Central"/>
</dbReference>
<evidence type="ECO:0000256" key="4">
    <source>
        <dbReference type="ARBA" id="ARBA00022989"/>
    </source>
</evidence>
<keyword evidence="3 10" id="KW-0812">Transmembrane</keyword>
<dbReference type="InterPro" id="IPR036770">
    <property type="entry name" value="Ankyrin_rpt-contain_sf"/>
</dbReference>
<accession>F6SU74</accession>
<reference evidence="13" key="1">
    <citation type="journal article" date="2002" name="Science">
        <title>The draft genome of Ciona intestinalis: insights into chordate and vertebrate origins.</title>
        <authorList>
            <person name="Dehal P."/>
            <person name="Satou Y."/>
            <person name="Campbell R.K."/>
            <person name="Chapman J."/>
            <person name="Degnan B."/>
            <person name="De Tomaso A."/>
            <person name="Davidson B."/>
            <person name="Di Gregorio A."/>
            <person name="Gelpke M."/>
            <person name="Goodstein D.M."/>
            <person name="Harafuji N."/>
            <person name="Hastings K.E."/>
            <person name="Ho I."/>
            <person name="Hotta K."/>
            <person name="Huang W."/>
            <person name="Kawashima T."/>
            <person name="Lemaire P."/>
            <person name="Martinez D."/>
            <person name="Meinertzhagen I.A."/>
            <person name="Necula S."/>
            <person name="Nonaka M."/>
            <person name="Putnam N."/>
            <person name="Rash S."/>
            <person name="Saiga H."/>
            <person name="Satake M."/>
            <person name="Terry A."/>
            <person name="Yamada L."/>
            <person name="Wang H.G."/>
            <person name="Awazu S."/>
            <person name="Azumi K."/>
            <person name="Boore J."/>
            <person name="Branno M."/>
            <person name="Chin-Bow S."/>
            <person name="DeSantis R."/>
            <person name="Doyle S."/>
            <person name="Francino P."/>
            <person name="Keys D.N."/>
            <person name="Haga S."/>
            <person name="Hayashi H."/>
            <person name="Hino K."/>
            <person name="Imai K.S."/>
            <person name="Inaba K."/>
            <person name="Kano S."/>
            <person name="Kobayashi K."/>
            <person name="Kobayashi M."/>
            <person name="Lee B.I."/>
            <person name="Makabe K.W."/>
            <person name="Manohar C."/>
            <person name="Matassi G."/>
            <person name="Medina M."/>
            <person name="Mochizuki Y."/>
            <person name="Mount S."/>
            <person name="Morishita T."/>
            <person name="Miura S."/>
            <person name="Nakayama A."/>
            <person name="Nishizaka S."/>
            <person name="Nomoto H."/>
            <person name="Ohta F."/>
            <person name="Oishi K."/>
            <person name="Rigoutsos I."/>
            <person name="Sano M."/>
            <person name="Sasaki A."/>
            <person name="Sasakura Y."/>
            <person name="Shoguchi E."/>
            <person name="Shin-i T."/>
            <person name="Spagnuolo A."/>
            <person name="Stainier D."/>
            <person name="Suzuki M.M."/>
            <person name="Tassy O."/>
            <person name="Takatori N."/>
            <person name="Tokuoka M."/>
            <person name="Yagi K."/>
            <person name="Yoshizaki F."/>
            <person name="Wada S."/>
            <person name="Zhang C."/>
            <person name="Hyatt P.D."/>
            <person name="Larimer F."/>
            <person name="Detter C."/>
            <person name="Doggett N."/>
            <person name="Glavina T."/>
            <person name="Hawkins T."/>
            <person name="Richardson P."/>
            <person name="Lucas S."/>
            <person name="Kohara Y."/>
            <person name="Levine M."/>
            <person name="Satoh N."/>
            <person name="Rokhsar D.S."/>
        </authorList>
    </citation>
    <scope>NUCLEOTIDE SEQUENCE [LARGE SCALE GENOMIC DNA]</scope>
</reference>
<dbReference type="GO" id="GO:0070679">
    <property type="term" value="F:inositol 1,4,5 trisphosphate binding"/>
    <property type="evidence" value="ECO:0000318"/>
    <property type="project" value="GO_Central"/>
</dbReference>
<feature type="transmembrane region" description="Helical" evidence="10">
    <location>
        <begin position="591"/>
        <end position="611"/>
    </location>
</feature>
<comment type="catalytic activity">
    <reaction evidence="8">
        <text>Ca(2+)(in) = Ca(2+)(out)</text>
        <dbReference type="Rhea" id="RHEA:29671"/>
        <dbReference type="ChEBI" id="CHEBI:29108"/>
    </reaction>
</comment>
<dbReference type="Pfam" id="PF00520">
    <property type="entry name" value="Ion_trans"/>
    <property type="match status" value="1"/>
</dbReference>
<proteinExistence type="predicted"/>
<dbReference type="PANTHER" id="PTHR10117">
    <property type="entry name" value="TRANSIENT RECEPTOR POTENTIAL CHANNEL"/>
    <property type="match status" value="1"/>
</dbReference>
<sequence>MVTPEQSKTDRLKKRETLKKLVGLLPSKNELRFNKNCRDQWGRSALFIAMLHLNTEMMELLLEYKVEIDECLYHAIDFGYYDVVELFMKYDKKRNQVITGDDSFYPPGLTPIQLAAHKNDYVMLKILHSNGFKFSNPDPTILSVKPPPYYVSRQRDENHNRKKNNAYTAGFNAHEHWDMLENLFSLYKKLKKKATDEPSAATLYRQLASQVEDFACDLLSEVRSPTDLTDLLRFDPPGHDQLSIHRHYLNPVERACEVRMKSFVAHENCQLALSTLRQGTLFECDNGWRPFIVRTILAFLFPIISLAFIIAPNSKPGRLLRNPMVNLSCHIASEISFLLLMIIRLILLTNAKCDCLGQKPGAVDYIVFVWVIAKGYRYFNRLRVSPTIQFMTNVWNMNDSGMIFLSLVIAVMTIVDTQVTKGLMRSRNLNYQMIKHITIPKETWELEFAWPVYISEVCYALIYILIFVRAMELLYIDRTLGPLQLSLDKMMVDIFRFLVLFAVTFMAFAFGMTQLYWAYGTPRLFRMNVTEREVCGDTFDSSSFTCYPVYSSIIDSILEQYWTLYGYGYGAEPTAAVKVPGQSTITLPSGLILSMVFHMWAVVVMLNMLIAMMSHSFDRVRDNAEIEWKYHRSGMWMRYVKVNVCPRPCPMNLLPTVQSIVACCAYFKAKCLCRCGRYDPDSETPERRNARKQVSSDSVKENKRYRQAISRISNIRIELRSYSSESRSFKNILPQIKHCRCLECLKSSLGTCMIRDKLHKTKMGGNRFIHMVNQ</sequence>
<feature type="transmembrane region" description="Helical" evidence="10">
    <location>
        <begin position="497"/>
        <end position="519"/>
    </location>
</feature>
<feature type="transmembrane region" description="Helical" evidence="10">
    <location>
        <begin position="450"/>
        <end position="476"/>
    </location>
</feature>
<dbReference type="Ensembl" id="ENSCINT00000004195.3">
    <property type="protein sequence ID" value="ENSCINP00000004195.3"/>
    <property type="gene ID" value="ENSCING00000002065.3"/>
</dbReference>
<keyword evidence="7" id="KW-0407">Ion channel</keyword>
<dbReference type="Proteomes" id="UP000008144">
    <property type="component" value="Chromosome 8"/>
</dbReference>
<dbReference type="InterPro" id="IPR002153">
    <property type="entry name" value="TRPC_channel"/>
</dbReference>
<evidence type="ECO:0000256" key="6">
    <source>
        <dbReference type="ARBA" id="ARBA00023136"/>
    </source>
</evidence>
<dbReference type="PRINTS" id="PR01097">
    <property type="entry name" value="TRNSRECEPTRP"/>
</dbReference>
<feature type="domain" description="Ion transport" evidence="11">
    <location>
        <begin position="334"/>
        <end position="624"/>
    </location>
</feature>
<feature type="transmembrane region" description="Helical" evidence="10">
    <location>
        <begin position="324"/>
        <end position="347"/>
    </location>
</feature>
<organism evidence="12 13">
    <name type="scientific">Ciona intestinalis</name>
    <name type="common">Transparent sea squirt</name>
    <name type="synonym">Ascidia intestinalis</name>
    <dbReference type="NCBI Taxonomy" id="7719"/>
    <lineage>
        <taxon>Eukaryota</taxon>
        <taxon>Metazoa</taxon>
        <taxon>Chordata</taxon>
        <taxon>Tunicata</taxon>
        <taxon>Ascidiacea</taxon>
        <taxon>Phlebobranchia</taxon>
        <taxon>Cionidae</taxon>
        <taxon>Ciona</taxon>
    </lineage>
</organism>
<feature type="region of interest" description="Disordered" evidence="9">
    <location>
        <begin position="680"/>
        <end position="700"/>
    </location>
</feature>
<dbReference type="PANTHER" id="PTHR10117:SF54">
    <property type="entry name" value="TRANSIENT RECEPTOR POTENTIAL-GAMMA PROTEIN"/>
    <property type="match status" value="1"/>
</dbReference>